<keyword evidence="5 9" id="KW-0547">Nucleotide-binding</keyword>
<dbReference type="UniPathway" id="UPA00340">
    <property type="reaction ID" value="UER00458"/>
</dbReference>
<dbReference type="RefSeq" id="WP_118152202.1">
    <property type="nucleotide sequence ID" value="NZ_QWEY01000005.1"/>
</dbReference>
<sequence length="366" mass="37966">MLLVVNSGSSSVKLAVFDGMELRAQAQVEEIGSTGPTDHAAALTLGLERLAVPAAQLQAAAHRVVHGGAGLTQTCRITPEVQARIEACAGLAPLHNPPALAGIRAVAQLWPALPQYAAFDTAFHATNPQVATAYALPLAERERGLRRYGFHGLSDAAVVRIVQETGSNGLPRRMLSFHLGNGASACAILDGRSVASSMGFSPLDGLTMGTRPGNLDPAVVLDLVARHGAEAAGQMLNRASGLKALGGSNDMRALHAAGTPEAAFAIDHFCYWAARHGASLCAALGGLDAITFTGGIGENDALIRSKIVNQLAFLGAVLDGEANARGGDQALHAVVSRVAIWVIPADEERQIAIEARAVIDQEEGLR</sequence>
<feature type="binding site" evidence="9">
    <location>
        <position position="63"/>
    </location>
    <ligand>
        <name>substrate</name>
    </ligand>
</feature>
<comment type="pathway">
    <text evidence="9">Metabolic intermediate biosynthesis; acetyl-CoA biosynthesis; acetyl-CoA from acetate: step 1/2.</text>
</comment>
<dbReference type="SUPFAM" id="SSF53067">
    <property type="entry name" value="Actin-like ATPase domain"/>
    <property type="match status" value="2"/>
</dbReference>
<evidence type="ECO:0000313" key="12">
    <source>
        <dbReference type="Proteomes" id="UP000284547"/>
    </source>
</evidence>
<dbReference type="PANTHER" id="PTHR21060:SF21">
    <property type="entry name" value="ACETATE KINASE"/>
    <property type="match status" value="1"/>
</dbReference>
<feature type="active site" description="Proton donor/acceptor" evidence="9">
    <location>
        <position position="120"/>
    </location>
</feature>
<feature type="binding site" evidence="9">
    <location>
        <position position="6"/>
    </location>
    <ligand>
        <name>Mg(2+)</name>
        <dbReference type="ChEBI" id="CHEBI:18420"/>
    </ligand>
</feature>
<comment type="subcellular location">
    <subcellularLocation>
        <location evidence="9">Cytoplasm</location>
    </subcellularLocation>
</comment>
<dbReference type="EC" id="2.7.2.1" evidence="9"/>
<feature type="site" description="Transition state stabilizer" evidence="9">
    <location>
        <position position="211"/>
    </location>
</feature>
<evidence type="ECO:0000313" key="11">
    <source>
        <dbReference type="EMBL" id="RGP37245.1"/>
    </source>
</evidence>
<dbReference type="OrthoDB" id="9802453at2"/>
<feature type="site" description="Transition state stabilizer" evidence="9">
    <location>
        <position position="151"/>
    </location>
</feature>
<keyword evidence="12" id="KW-1185">Reference proteome</keyword>
<dbReference type="EMBL" id="QWEY01000005">
    <property type="protein sequence ID" value="RGP37245.1"/>
    <property type="molecule type" value="Genomic_DNA"/>
</dbReference>
<evidence type="ECO:0000256" key="5">
    <source>
        <dbReference type="ARBA" id="ARBA00022741"/>
    </source>
</evidence>
<proteinExistence type="inferred from homology"/>
<organism evidence="11 12">
    <name type="scientific">Pseudotabrizicola alkalilacus</name>
    <dbReference type="NCBI Taxonomy" id="2305252"/>
    <lineage>
        <taxon>Bacteria</taxon>
        <taxon>Pseudomonadati</taxon>
        <taxon>Pseudomonadota</taxon>
        <taxon>Alphaproteobacteria</taxon>
        <taxon>Rhodobacterales</taxon>
        <taxon>Paracoccaceae</taxon>
        <taxon>Pseudotabrizicola</taxon>
    </lineage>
</organism>
<dbReference type="GO" id="GO:0005524">
    <property type="term" value="F:ATP binding"/>
    <property type="evidence" value="ECO:0007669"/>
    <property type="project" value="UniProtKB-KW"/>
</dbReference>
<evidence type="ECO:0000256" key="2">
    <source>
        <dbReference type="ARBA" id="ARBA00022490"/>
    </source>
</evidence>
<dbReference type="InterPro" id="IPR023865">
    <property type="entry name" value="Aliphatic_acid_kinase_CS"/>
</dbReference>
<keyword evidence="3 9" id="KW-0808">Transferase</keyword>
<evidence type="ECO:0000256" key="6">
    <source>
        <dbReference type="ARBA" id="ARBA00022777"/>
    </source>
</evidence>
<keyword evidence="2 9" id="KW-0963">Cytoplasm</keyword>
<feature type="binding site" evidence="9">
    <location>
        <begin position="178"/>
        <end position="182"/>
    </location>
    <ligand>
        <name>ATP</name>
        <dbReference type="ChEBI" id="CHEBI:30616"/>
    </ligand>
</feature>
<dbReference type="GO" id="GO:0008776">
    <property type="term" value="F:acetate kinase activity"/>
    <property type="evidence" value="ECO:0007669"/>
    <property type="project" value="UniProtKB-UniRule"/>
</dbReference>
<evidence type="ECO:0000256" key="1">
    <source>
        <dbReference type="ARBA" id="ARBA00008748"/>
    </source>
</evidence>
<evidence type="ECO:0000256" key="7">
    <source>
        <dbReference type="ARBA" id="ARBA00022840"/>
    </source>
</evidence>
<evidence type="ECO:0000256" key="10">
    <source>
        <dbReference type="RuleBase" id="RU003835"/>
    </source>
</evidence>
<dbReference type="GO" id="GO:0005829">
    <property type="term" value="C:cytosol"/>
    <property type="evidence" value="ECO:0007669"/>
    <property type="project" value="TreeGrafter"/>
</dbReference>
<comment type="caution">
    <text evidence="11">The sequence shown here is derived from an EMBL/GenBank/DDBJ whole genome shotgun (WGS) entry which is preliminary data.</text>
</comment>
<keyword evidence="6 9" id="KW-0418">Kinase</keyword>
<protein>
    <recommendedName>
        <fullName evidence="9">Acetate kinase</fullName>
        <ecNumber evidence="9">2.7.2.1</ecNumber>
    </recommendedName>
    <alternativeName>
        <fullName evidence="9">Acetokinase</fullName>
    </alternativeName>
</protein>
<dbReference type="Proteomes" id="UP000284547">
    <property type="component" value="Unassembled WGS sequence"/>
</dbReference>
<dbReference type="InterPro" id="IPR004372">
    <property type="entry name" value="Ac/propionate_kinase"/>
</dbReference>
<dbReference type="PIRSF" id="PIRSF000722">
    <property type="entry name" value="Acetate_prop_kin"/>
    <property type="match status" value="1"/>
</dbReference>
<comment type="similarity">
    <text evidence="1 9 10">Belongs to the acetokinase family.</text>
</comment>
<accession>A0A411Z2G6</accession>
<feature type="binding site" evidence="9">
    <location>
        <begin position="295"/>
        <end position="299"/>
    </location>
    <ligand>
        <name>ATP</name>
        <dbReference type="ChEBI" id="CHEBI:30616"/>
    </ligand>
</feature>
<dbReference type="GO" id="GO:0006083">
    <property type="term" value="P:acetate metabolic process"/>
    <property type="evidence" value="ECO:0007669"/>
    <property type="project" value="TreeGrafter"/>
</dbReference>
<feature type="binding site" evidence="9">
    <location>
        <begin position="250"/>
        <end position="252"/>
    </location>
    <ligand>
        <name>ATP</name>
        <dbReference type="ChEBI" id="CHEBI:30616"/>
    </ligand>
</feature>
<dbReference type="InterPro" id="IPR043129">
    <property type="entry name" value="ATPase_NBD"/>
</dbReference>
<reference evidence="11 12" key="1">
    <citation type="submission" date="2018-08" db="EMBL/GenBank/DDBJ databases">
        <title>Flavobacterium tibetense sp. nov., isolated from a wetland YonghuCo on Tibetan Plateau.</title>
        <authorList>
            <person name="Phurbu D."/>
            <person name="Lu H."/>
            <person name="Xing P."/>
        </authorList>
    </citation>
    <scope>NUCLEOTIDE SEQUENCE [LARGE SCALE GENOMIC DNA]</scope>
    <source>
        <strain evidence="11 12">DJC</strain>
    </source>
</reference>
<feature type="binding site" evidence="9">
    <location>
        <position position="347"/>
    </location>
    <ligand>
        <name>Mg(2+)</name>
        <dbReference type="ChEBI" id="CHEBI:18420"/>
    </ligand>
</feature>
<keyword evidence="7 9" id="KW-0067">ATP-binding</keyword>
<comment type="catalytic activity">
    <reaction evidence="9">
        <text>acetate + ATP = acetyl phosphate + ADP</text>
        <dbReference type="Rhea" id="RHEA:11352"/>
        <dbReference type="ChEBI" id="CHEBI:22191"/>
        <dbReference type="ChEBI" id="CHEBI:30089"/>
        <dbReference type="ChEBI" id="CHEBI:30616"/>
        <dbReference type="ChEBI" id="CHEBI:456216"/>
        <dbReference type="EC" id="2.7.2.1"/>
    </reaction>
</comment>
<dbReference type="PRINTS" id="PR00471">
    <property type="entry name" value="ACETATEKNASE"/>
</dbReference>
<evidence type="ECO:0000256" key="3">
    <source>
        <dbReference type="ARBA" id="ARBA00022679"/>
    </source>
</evidence>
<keyword evidence="4 9" id="KW-0479">Metal-binding</keyword>
<dbReference type="PANTHER" id="PTHR21060">
    <property type="entry name" value="ACETATE KINASE"/>
    <property type="match status" value="1"/>
</dbReference>
<dbReference type="AlphaFoldDB" id="A0A411Z2G6"/>
<evidence type="ECO:0000256" key="4">
    <source>
        <dbReference type="ARBA" id="ARBA00022723"/>
    </source>
</evidence>
<dbReference type="InterPro" id="IPR000890">
    <property type="entry name" value="Aliphatic_acid_kin_short-chain"/>
</dbReference>
<dbReference type="Pfam" id="PF00871">
    <property type="entry name" value="Acetate_kinase"/>
    <property type="match status" value="1"/>
</dbReference>
<dbReference type="Gene3D" id="3.30.420.40">
    <property type="match status" value="2"/>
</dbReference>
<dbReference type="HAMAP" id="MF_00020">
    <property type="entry name" value="Acetate_kinase"/>
    <property type="match status" value="1"/>
</dbReference>
<dbReference type="GO" id="GO:0006085">
    <property type="term" value="P:acetyl-CoA biosynthetic process"/>
    <property type="evidence" value="ECO:0007669"/>
    <property type="project" value="UniProtKB-UniRule"/>
</dbReference>
<comment type="subunit">
    <text evidence="9">Homodimer.</text>
</comment>
<dbReference type="PROSITE" id="PS01076">
    <property type="entry name" value="ACETATE_KINASE_2"/>
    <property type="match status" value="1"/>
</dbReference>
<comment type="cofactor">
    <cofactor evidence="9">
        <name>Mg(2+)</name>
        <dbReference type="ChEBI" id="CHEBI:18420"/>
    </cofactor>
    <cofactor evidence="9">
        <name>Mn(2+)</name>
        <dbReference type="ChEBI" id="CHEBI:29035"/>
    </cofactor>
    <text evidence="9">Mg(2+). Can also accept Mn(2+).</text>
</comment>
<evidence type="ECO:0000256" key="9">
    <source>
        <dbReference type="HAMAP-Rule" id="MF_00020"/>
    </source>
</evidence>
<evidence type="ECO:0000256" key="8">
    <source>
        <dbReference type="ARBA" id="ARBA00022842"/>
    </source>
</evidence>
<dbReference type="GO" id="GO:0000287">
    <property type="term" value="F:magnesium ion binding"/>
    <property type="evidence" value="ECO:0007669"/>
    <property type="project" value="UniProtKB-UniRule"/>
</dbReference>
<name>A0A411Z2G6_9RHOB</name>
<feature type="binding site" evidence="9">
    <location>
        <position position="13"/>
    </location>
    <ligand>
        <name>ATP</name>
        <dbReference type="ChEBI" id="CHEBI:30616"/>
    </ligand>
</feature>
<gene>
    <name evidence="9" type="primary">ackA</name>
    <name evidence="11" type="ORF">D1012_11345</name>
</gene>
<comment type="function">
    <text evidence="9">Catalyzes the formation of acetyl phosphate from acetate and ATP. Can also catalyze the reverse reaction.</text>
</comment>
<dbReference type="PROSITE" id="PS01075">
    <property type="entry name" value="ACETATE_KINASE_1"/>
    <property type="match status" value="1"/>
</dbReference>
<keyword evidence="8 9" id="KW-0460">Magnesium</keyword>